<keyword evidence="3" id="KW-1185">Reference proteome</keyword>
<accession>A0A392RLQ8</accession>
<feature type="non-terminal residue" evidence="2">
    <location>
        <position position="1"/>
    </location>
</feature>
<feature type="compositionally biased region" description="Low complexity" evidence="1">
    <location>
        <begin position="53"/>
        <end position="73"/>
    </location>
</feature>
<organism evidence="2 3">
    <name type="scientific">Trifolium medium</name>
    <dbReference type="NCBI Taxonomy" id="97028"/>
    <lineage>
        <taxon>Eukaryota</taxon>
        <taxon>Viridiplantae</taxon>
        <taxon>Streptophyta</taxon>
        <taxon>Embryophyta</taxon>
        <taxon>Tracheophyta</taxon>
        <taxon>Spermatophyta</taxon>
        <taxon>Magnoliopsida</taxon>
        <taxon>eudicotyledons</taxon>
        <taxon>Gunneridae</taxon>
        <taxon>Pentapetalae</taxon>
        <taxon>rosids</taxon>
        <taxon>fabids</taxon>
        <taxon>Fabales</taxon>
        <taxon>Fabaceae</taxon>
        <taxon>Papilionoideae</taxon>
        <taxon>50 kb inversion clade</taxon>
        <taxon>NPAAA clade</taxon>
        <taxon>Hologalegina</taxon>
        <taxon>IRL clade</taxon>
        <taxon>Trifolieae</taxon>
        <taxon>Trifolium</taxon>
    </lineage>
</organism>
<proteinExistence type="predicted"/>
<feature type="compositionally biased region" description="Low complexity" evidence="1">
    <location>
        <begin position="1"/>
        <end position="20"/>
    </location>
</feature>
<dbReference type="EMBL" id="LXQA010234137">
    <property type="protein sequence ID" value="MCI36475.1"/>
    <property type="molecule type" value="Genomic_DNA"/>
</dbReference>
<feature type="region of interest" description="Disordered" evidence="1">
    <location>
        <begin position="1"/>
        <end position="89"/>
    </location>
</feature>
<sequence length="106" mass="11377">PVHDTSTPIPDPTTDSTPPTLVHTVPNEFTDTDTTLFKPPEHENPSEPPVPDTSLSTSDSINISSDNSPKSPSVPTHRPTRDKHAPSYLSDYVCNLSNTLTSPAST</sequence>
<dbReference type="Proteomes" id="UP000265520">
    <property type="component" value="Unassembled WGS sequence"/>
</dbReference>
<protein>
    <submittedName>
        <fullName evidence="2">Uncharacterized protein</fullName>
    </submittedName>
</protein>
<comment type="caution">
    <text evidence="2">The sequence shown here is derived from an EMBL/GenBank/DDBJ whole genome shotgun (WGS) entry which is preliminary data.</text>
</comment>
<evidence type="ECO:0000256" key="1">
    <source>
        <dbReference type="SAM" id="MobiDB-lite"/>
    </source>
</evidence>
<evidence type="ECO:0000313" key="2">
    <source>
        <dbReference type="EMBL" id="MCI36475.1"/>
    </source>
</evidence>
<reference evidence="2 3" key="1">
    <citation type="journal article" date="2018" name="Front. Plant Sci.">
        <title>Red Clover (Trifolium pratense) and Zigzag Clover (T. medium) - A Picture of Genomic Similarities and Differences.</title>
        <authorList>
            <person name="Dluhosova J."/>
            <person name="Istvanek J."/>
            <person name="Nedelnik J."/>
            <person name="Repkova J."/>
        </authorList>
    </citation>
    <scope>NUCLEOTIDE SEQUENCE [LARGE SCALE GENOMIC DNA]</scope>
    <source>
        <strain evidence="3">cv. 10/8</strain>
        <tissue evidence="2">Leaf</tissue>
    </source>
</reference>
<feature type="non-terminal residue" evidence="2">
    <location>
        <position position="106"/>
    </location>
</feature>
<name>A0A392RLQ8_9FABA</name>
<dbReference type="AlphaFoldDB" id="A0A392RLQ8"/>
<evidence type="ECO:0000313" key="3">
    <source>
        <dbReference type="Proteomes" id="UP000265520"/>
    </source>
</evidence>